<keyword evidence="1" id="KW-0808">Transferase</keyword>
<dbReference type="CDD" id="cd02440">
    <property type="entry name" value="AdoMet_MTases"/>
    <property type="match status" value="1"/>
</dbReference>
<proteinExistence type="predicted"/>
<dbReference type="AlphaFoldDB" id="A0A1X2GS58"/>
<dbReference type="GO" id="GO:0032259">
    <property type="term" value="P:methylation"/>
    <property type="evidence" value="ECO:0007669"/>
    <property type="project" value="UniProtKB-KW"/>
</dbReference>
<reference evidence="1 2" key="1">
    <citation type="submission" date="2016-07" db="EMBL/GenBank/DDBJ databases">
        <title>Pervasive Adenine N6-methylation of Active Genes in Fungi.</title>
        <authorList>
            <consortium name="DOE Joint Genome Institute"/>
            <person name="Mondo S.J."/>
            <person name="Dannebaum R.O."/>
            <person name="Kuo R.C."/>
            <person name="Labutti K."/>
            <person name="Haridas S."/>
            <person name="Kuo A."/>
            <person name="Salamov A."/>
            <person name="Ahrendt S.R."/>
            <person name="Lipzen A."/>
            <person name="Sullivan W."/>
            <person name="Andreopoulos W.B."/>
            <person name="Clum A."/>
            <person name="Lindquist E."/>
            <person name="Daum C."/>
            <person name="Ramamoorthy G.K."/>
            <person name="Gryganskyi A."/>
            <person name="Culley D."/>
            <person name="Magnuson J.K."/>
            <person name="James T.Y."/>
            <person name="O'Malley M.A."/>
            <person name="Stajich J.E."/>
            <person name="Spatafora J.W."/>
            <person name="Visel A."/>
            <person name="Grigoriev I.V."/>
        </authorList>
    </citation>
    <scope>NUCLEOTIDE SEQUENCE [LARGE SCALE GENOMIC DNA]</scope>
    <source>
        <strain evidence="1 2">NRRL 3301</strain>
    </source>
</reference>
<evidence type="ECO:0000313" key="2">
    <source>
        <dbReference type="Proteomes" id="UP000242146"/>
    </source>
</evidence>
<evidence type="ECO:0000313" key="1">
    <source>
        <dbReference type="EMBL" id="ORX60271.1"/>
    </source>
</evidence>
<dbReference type="EMBL" id="MCGT01000004">
    <property type="protein sequence ID" value="ORX60271.1"/>
    <property type="molecule type" value="Genomic_DNA"/>
</dbReference>
<name>A0A1X2GS58_9FUNG</name>
<gene>
    <name evidence="1" type="ORF">DM01DRAFT_1332423</name>
</gene>
<sequence>MKANVDKEDFVDIDRFRATMHNYCPHWVNDGAFNRIVESHFGMRHYCHGSFSAPVQNLLTNASDQPVRILDPVCGNGIWLLEMATTYPDVQCFGSDPLGVFPTGFNEPTNLSFSHEDATLGLKQFPDEYFDFIHVQLIYHRFPRKMRKVLMEELGRLLKPGGFIELRDVDPLIKSAGPVTTTVTTGLPKVMADITGHDLRWTHYMIDYIKLTGAADVCQQRPVMPIGWGDDMARLTRDYVENAFCSFKDIMMQGFGWDEAKFIETKETVLQESVANHSFVEFCICWGAKPLEDLADHASDICFLTEDFDD</sequence>
<dbReference type="Proteomes" id="UP000242146">
    <property type="component" value="Unassembled WGS sequence"/>
</dbReference>
<dbReference type="OrthoDB" id="2013972at2759"/>
<dbReference type="PANTHER" id="PTHR43591">
    <property type="entry name" value="METHYLTRANSFERASE"/>
    <property type="match status" value="1"/>
</dbReference>
<dbReference type="InterPro" id="IPR029063">
    <property type="entry name" value="SAM-dependent_MTases_sf"/>
</dbReference>
<keyword evidence="1" id="KW-0489">Methyltransferase</keyword>
<dbReference type="GO" id="GO:0008168">
    <property type="term" value="F:methyltransferase activity"/>
    <property type="evidence" value="ECO:0007669"/>
    <property type="project" value="UniProtKB-KW"/>
</dbReference>
<dbReference type="Gene3D" id="3.40.50.150">
    <property type="entry name" value="Vaccinia Virus protein VP39"/>
    <property type="match status" value="1"/>
</dbReference>
<keyword evidence="2" id="KW-1185">Reference proteome</keyword>
<dbReference type="STRING" id="101127.A0A1X2GS58"/>
<comment type="caution">
    <text evidence="1">The sequence shown here is derived from an EMBL/GenBank/DDBJ whole genome shotgun (WGS) entry which is preliminary data.</text>
</comment>
<organism evidence="1 2">
    <name type="scientific">Hesseltinella vesiculosa</name>
    <dbReference type="NCBI Taxonomy" id="101127"/>
    <lineage>
        <taxon>Eukaryota</taxon>
        <taxon>Fungi</taxon>
        <taxon>Fungi incertae sedis</taxon>
        <taxon>Mucoromycota</taxon>
        <taxon>Mucoromycotina</taxon>
        <taxon>Mucoromycetes</taxon>
        <taxon>Mucorales</taxon>
        <taxon>Cunninghamellaceae</taxon>
        <taxon>Hesseltinella</taxon>
    </lineage>
</organism>
<dbReference type="SUPFAM" id="SSF53335">
    <property type="entry name" value="S-adenosyl-L-methionine-dependent methyltransferases"/>
    <property type="match status" value="1"/>
</dbReference>
<protein>
    <submittedName>
        <fullName evidence="1">S-adenosyl-L-methionine-dependent methyltransferase</fullName>
    </submittedName>
</protein>
<accession>A0A1X2GS58</accession>
<dbReference type="Pfam" id="PF13489">
    <property type="entry name" value="Methyltransf_23"/>
    <property type="match status" value="1"/>
</dbReference>